<dbReference type="PANTHER" id="PTHR23019">
    <property type="entry name" value="NUCLEAR PORE MEMBRANE GLYCOPROTEIN GP210-RELATED"/>
    <property type="match status" value="1"/>
</dbReference>
<dbReference type="PANTHER" id="PTHR23019:SF0">
    <property type="entry name" value="NUCLEAR PORE MEMBRANE GLYCOPROTEIN 210"/>
    <property type="match status" value="1"/>
</dbReference>
<reference evidence="4" key="1">
    <citation type="submission" date="2023-03" db="EMBL/GenBank/DDBJ databases">
        <authorList>
            <person name="Steffen K."/>
            <person name="Cardenas P."/>
        </authorList>
    </citation>
    <scope>NUCLEOTIDE SEQUENCE</scope>
</reference>
<feature type="domain" description="NUP210 Ig-like" evidence="3">
    <location>
        <begin position="16"/>
        <end position="127"/>
    </location>
</feature>
<feature type="domain" description="NUP210 Ig-like" evidence="2">
    <location>
        <begin position="325"/>
        <end position="393"/>
    </location>
</feature>
<dbReference type="InterPro" id="IPR045197">
    <property type="entry name" value="NUP210-like"/>
</dbReference>
<accession>A0AA35W819</accession>
<organism evidence="4 5">
    <name type="scientific">Geodia barretti</name>
    <name type="common">Barrett's horny sponge</name>
    <dbReference type="NCBI Taxonomy" id="519541"/>
    <lineage>
        <taxon>Eukaryota</taxon>
        <taxon>Metazoa</taxon>
        <taxon>Porifera</taxon>
        <taxon>Demospongiae</taxon>
        <taxon>Heteroscleromorpha</taxon>
        <taxon>Tetractinellida</taxon>
        <taxon>Astrophorina</taxon>
        <taxon>Geodiidae</taxon>
        <taxon>Geodia</taxon>
    </lineage>
</organism>
<name>A0AA35W819_GEOBA</name>
<sequence>MTSYSQDEVFLTVLRLTGIKISVATTRILAGSELSIHAVGLSDEFPFAFASSLPGLVFQWSSTNMDVVSLASVYEKAGVSLQEEQDFAARLRSHNPGQATIKLVVSCPTGLCQPDKQVFHDEVKVEVISPLTLLHPRSGRLLIPHQGHAKILTSRDGFSKLSYKLFCDGAGGGGGGEGVVWVGEEGEIVASSVNGHAVVIVTASEEDTGLNQSAIVHVEVGTVVGLSLSPLSLAQATPNSKHHAFPLGYSAEFRVTLLDGSGRAFDFADIPVGYRLNRFDIVRVTPGTNGTYIVKAAAKGQVILRVSLSLQPRISDYIRVHVGYAIIPSLAVVHVGAKVCFTTHLTEESSGEWSTGEGGVMHLSPGTGVGTARSPGRAVIYHKIKGVSDTHTEITVKRVAEVGY</sequence>
<dbReference type="AlphaFoldDB" id="A0AA35W819"/>
<dbReference type="Pfam" id="PF25354">
    <property type="entry name" value="Ig_NUP210_16th"/>
    <property type="match status" value="1"/>
</dbReference>
<dbReference type="InterPro" id="IPR058779">
    <property type="entry name" value="Ig_NUP210_13th"/>
</dbReference>
<evidence type="ECO:0000313" key="5">
    <source>
        <dbReference type="Proteomes" id="UP001174909"/>
    </source>
</evidence>
<dbReference type="GO" id="GO:0005643">
    <property type="term" value="C:nuclear pore"/>
    <property type="evidence" value="ECO:0007669"/>
    <property type="project" value="TreeGrafter"/>
</dbReference>
<evidence type="ECO:0000259" key="3">
    <source>
        <dbReference type="Pfam" id="PF26181"/>
    </source>
</evidence>
<gene>
    <name evidence="4" type="ORF">GBAR_LOCUS3151</name>
</gene>
<evidence type="ECO:0000259" key="1">
    <source>
        <dbReference type="Pfam" id="PF22959"/>
    </source>
</evidence>
<dbReference type="InterPro" id="IPR057586">
    <property type="entry name" value="Ig_NUP210_16th"/>
</dbReference>
<dbReference type="EMBL" id="CASHTH010000431">
    <property type="protein sequence ID" value="CAI8001295.1"/>
    <property type="molecule type" value="Genomic_DNA"/>
</dbReference>
<dbReference type="Pfam" id="PF22959">
    <property type="entry name" value="Ig_NUP210_15th"/>
    <property type="match status" value="1"/>
</dbReference>
<evidence type="ECO:0000259" key="2">
    <source>
        <dbReference type="Pfam" id="PF25354"/>
    </source>
</evidence>
<dbReference type="InterPro" id="IPR055094">
    <property type="entry name" value="NUP210_Ig15"/>
</dbReference>
<dbReference type="Proteomes" id="UP001174909">
    <property type="component" value="Unassembled WGS sequence"/>
</dbReference>
<dbReference type="Pfam" id="PF26183">
    <property type="entry name" value="Ig_NUP210_14th"/>
    <property type="match status" value="1"/>
</dbReference>
<comment type="caution">
    <text evidence="4">The sequence shown here is derived from an EMBL/GenBank/DDBJ whole genome shotgun (WGS) entry which is preliminary data.</text>
</comment>
<proteinExistence type="predicted"/>
<dbReference type="Pfam" id="PF26181">
    <property type="entry name" value="Ig_NUP210_13th"/>
    <property type="match status" value="1"/>
</dbReference>
<keyword evidence="5" id="KW-1185">Reference proteome</keyword>
<feature type="domain" description="NUP210 Ig-like" evidence="1">
    <location>
        <begin position="238"/>
        <end position="322"/>
    </location>
</feature>
<protein>
    <submittedName>
        <fullName evidence="4">Nuclear pore membrane glycoprotein 210-like</fullName>
    </submittedName>
</protein>
<evidence type="ECO:0000313" key="4">
    <source>
        <dbReference type="EMBL" id="CAI8001295.1"/>
    </source>
</evidence>